<dbReference type="PANTHER" id="PTHR10587">
    <property type="entry name" value="GLYCOSYL TRANSFERASE-RELATED"/>
    <property type="match status" value="1"/>
</dbReference>
<evidence type="ECO:0000256" key="2">
    <source>
        <dbReference type="ARBA" id="ARBA00010973"/>
    </source>
</evidence>
<evidence type="ECO:0000259" key="6">
    <source>
        <dbReference type="PROSITE" id="PS51677"/>
    </source>
</evidence>
<evidence type="ECO:0000313" key="7">
    <source>
        <dbReference type="EMBL" id="SHJ94785.1"/>
    </source>
</evidence>
<dbReference type="PROSITE" id="PS51677">
    <property type="entry name" value="NODB"/>
    <property type="match status" value="1"/>
</dbReference>
<evidence type="ECO:0000256" key="1">
    <source>
        <dbReference type="ARBA" id="ARBA00003236"/>
    </source>
</evidence>
<name>A0A1M6NGD2_9PROT</name>
<dbReference type="RefSeq" id="WP_073137619.1">
    <property type="nucleotide sequence ID" value="NZ_FQZF01000026.1"/>
</dbReference>
<dbReference type="EMBL" id="FQZF01000026">
    <property type="protein sequence ID" value="SHJ94785.1"/>
    <property type="molecule type" value="Genomic_DNA"/>
</dbReference>
<comment type="similarity">
    <text evidence="2">Belongs to the polysaccharide deacetylase family.</text>
</comment>
<dbReference type="InterPro" id="IPR002509">
    <property type="entry name" value="NODB_dom"/>
</dbReference>
<dbReference type="Pfam" id="PF01522">
    <property type="entry name" value="Polysacc_deac_1"/>
    <property type="match status" value="1"/>
</dbReference>
<protein>
    <recommendedName>
        <fullName evidence="3">Chitooligosaccharide deacetylase</fullName>
    </recommendedName>
    <alternativeName>
        <fullName evidence="4">Nodulation protein B</fullName>
    </alternativeName>
</protein>
<reference evidence="7 8" key="1">
    <citation type="submission" date="2016-11" db="EMBL/GenBank/DDBJ databases">
        <authorList>
            <person name="Jaros S."/>
            <person name="Januszkiewicz K."/>
            <person name="Wedrychowicz H."/>
        </authorList>
    </citation>
    <scope>NUCLEOTIDE SEQUENCE [LARGE SCALE GENOMIC DNA]</scope>
    <source>
        <strain evidence="7 8">DSM 14916</strain>
    </source>
</reference>
<sequence length="221" mass="23811">MAGPVVTLSFDNGPEPEVTPGVLDVLRRRGLRATFFVIGRKLAAHRPLAERAHAEGHWIGNHTWSHTRPLGEMPDDAATAEAEIGRTQAVIGDLSHPDRLFRPVGGGGALGPHLLSGAALEHLREGGFTCVLWNAVPGDFRDAENWPERALAMCRGPDPVTLVLHDLPNGAMRQLDRFLGRLADAGARFAQDFPPSCVPMRRGEDDGTITRYSTPHTGAAA</sequence>
<keyword evidence="8" id="KW-1185">Reference proteome</keyword>
<dbReference type="OrthoDB" id="9784220at2"/>
<dbReference type="InterPro" id="IPR050248">
    <property type="entry name" value="Polysacc_deacetylase_ArnD"/>
</dbReference>
<dbReference type="STRING" id="198092.SAMN02745194_03791"/>
<proteinExistence type="inferred from homology"/>
<dbReference type="GO" id="GO:0005975">
    <property type="term" value="P:carbohydrate metabolic process"/>
    <property type="evidence" value="ECO:0007669"/>
    <property type="project" value="InterPro"/>
</dbReference>
<feature type="compositionally biased region" description="Polar residues" evidence="5">
    <location>
        <begin position="210"/>
        <end position="221"/>
    </location>
</feature>
<dbReference type="CDD" id="cd10917">
    <property type="entry name" value="CE4_NodB_like_6s_7s"/>
    <property type="match status" value="1"/>
</dbReference>
<dbReference type="InterPro" id="IPR011330">
    <property type="entry name" value="Glyco_hydro/deAcase_b/a-brl"/>
</dbReference>
<gene>
    <name evidence="7" type="ORF">SAMN02745194_03791</name>
</gene>
<dbReference type="Gene3D" id="3.20.20.370">
    <property type="entry name" value="Glycoside hydrolase/deacetylase"/>
    <property type="match status" value="1"/>
</dbReference>
<evidence type="ECO:0000256" key="3">
    <source>
        <dbReference type="ARBA" id="ARBA00020071"/>
    </source>
</evidence>
<dbReference type="GO" id="GO:0016810">
    <property type="term" value="F:hydrolase activity, acting on carbon-nitrogen (but not peptide) bonds"/>
    <property type="evidence" value="ECO:0007669"/>
    <property type="project" value="InterPro"/>
</dbReference>
<dbReference type="AlphaFoldDB" id="A0A1M6NGD2"/>
<feature type="domain" description="NodB homology" evidence="6">
    <location>
        <begin position="4"/>
        <end position="190"/>
    </location>
</feature>
<evidence type="ECO:0000256" key="5">
    <source>
        <dbReference type="SAM" id="MobiDB-lite"/>
    </source>
</evidence>
<feature type="region of interest" description="Disordered" evidence="5">
    <location>
        <begin position="200"/>
        <end position="221"/>
    </location>
</feature>
<evidence type="ECO:0000256" key="4">
    <source>
        <dbReference type="ARBA" id="ARBA00032976"/>
    </source>
</evidence>
<accession>A0A1M6NGD2</accession>
<organism evidence="7 8">
    <name type="scientific">Muricoccus roseus</name>
    <dbReference type="NCBI Taxonomy" id="198092"/>
    <lineage>
        <taxon>Bacteria</taxon>
        <taxon>Pseudomonadati</taxon>
        <taxon>Pseudomonadota</taxon>
        <taxon>Alphaproteobacteria</taxon>
        <taxon>Acetobacterales</taxon>
        <taxon>Roseomonadaceae</taxon>
        <taxon>Muricoccus</taxon>
    </lineage>
</organism>
<comment type="function">
    <text evidence="1">Is involved in generating a small heat-stable compound (Nod), an acylated oligomer of N-acetylglucosamine, that stimulates mitosis in various plant protoplasts.</text>
</comment>
<dbReference type="Proteomes" id="UP000184387">
    <property type="component" value="Unassembled WGS sequence"/>
</dbReference>
<evidence type="ECO:0000313" key="8">
    <source>
        <dbReference type="Proteomes" id="UP000184387"/>
    </source>
</evidence>
<dbReference type="SUPFAM" id="SSF88713">
    <property type="entry name" value="Glycoside hydrolase/deacetylase"/>
    <property type="match status" value="1"/>
</dbReference>